<feature type="region of interest" description="Disordered" evidence="1">
    <location>
        <begin position="26"/>
        <end position="89"/>
    </location>
</feature>
<feature type="region of interest" description="Disordered" evidence="1">
    <location>
        <begin position="457"/>
        <end position="507"/>
    </location>
</feature>
<keyword evidence="2" id="KW-0732">Signal</keyword>
<proteinExistence type="predicted"/>
<evidence type="ECO:0000313" key="4">
    <source>
        <dbReference type="EnsemblPlants" id="AUR62006523-RA:cds"/>
    </source>
</evidence>
<feature type="domain" description="Cupin type-1" evidence="3">
    <location>
        <begin position="92"/>
        <end position="246"/>
    </location>
</feature>
<feature type="compositionally biased region" description="Acidic residues" evidence="1">
    <location>
        <begin position="57"/>
        <end position="68"/>
    </location>
</feature>
<dbReference type="AlphaFoldDB" id="A0A803L3T4"/>
<dbReference type="Pfam" id="PF00190">
    <property type="entry name" value="Cupin_1"/>
    <property type="match status" value="2"/>
</dbReference>
<dbReference type="Gene3D" id="2.60.120.10">
    <property type="entry name" value="Jelly Rolls"/>
    <property type="match status" value="2"/>
</dbReference>
<name>A0A803L3T4_CHEQI</name>
<evidence type="ECO:0000256" key="2">
    <source>
        <dbReference type="SAM" id="SignalP"/>
    </source>
</evidence>
<dbReference type="InterPro" id="IPR050253">
    <property type="entry name" value="Seed_Storage-Functional"/>
</dbReference>
<dbReference type="OMA" id="SIWANFL"/>
<organism evidence="4 5">
    <name type="scientific">Chenopodium quinoa</name>
    <name type="common">Quinoa</name>
    <dbReference type="NCBI Taxonomy" id="63459"/>
    <lineage>
        <taxon>Eukaryota</taxon>
        <taxon>Viridiplantae</taxon>
        <taxon>Streptophyta</taxon>
        <taxon>Embryophyta</taxon>
        <taxon>Tracheophyta</taxon>
        <taxon>Spermatophyta</taxon>
        <taxon>Magnoliopsida</taxon>
        <taxon>eudicotyledons</taxon>
        <taxon>Gunneridae</taxon>
        <taxon>Pentapetalae</taxon>
        <taxon>Caryophyllales</taxon>
        <taxon>Chenopodiaceae</taxon>
        <taxon>Chenopodioideae</taxon>
        <taxon>Atripliceae</taxon>
        <taxon>Chenopodium</taxon>
    </lineage>
</organism>
<dbReference type="Proteomes" id="UP000596660">
    <property type="component" value="Unplaced"/>
</dbReference>
<feature type="compositionally biased region" description="Basic and acidic residues" evidence="1">
    <location>
        <begin position="69"/>
        <end position="78"/>
    </location>
</feature>
<dbReference type="SMART" id="SM00835">
    <property type="entry name" value="Cupin_1"/>
    <property type="match status" value="2"/>
</dbReference>
<keyword evidence="5" id="KW-1185">Reference proteome</keyword>
<accession>A0A803L3T4</accession>
<reference evidence="4" key="2">
    <citation type="submission" date="2021-03" db="UniProtKB">
        <authorList>
            <consortium name="EnsemblPlants"/>
        </authorList>
    </citation>
    <scope>IDENTIFICATION</scope>
</reference>
<feature type="domain" description="Cupin type-1" evidence="3">
    <location>
        <begin position="296"/>
        <end position="446"/>
    </location>
</feature>
<dbReference type="InterPro" id="IPR006045">
    <property type="entry name" value="Cupin_1"/>
</dbReference>
<dbReference type="EnsemblPlants" id="AUR62006523-RA">
    <property type="protein sequence ID" value="AUR62006523-RA:cds"/>
    <property type="gene ID" value="AUR62006523"/>
</dbReference>
<sequence>MGSLKGILLVALIVCYSMQVVVSQYDHEEERRAKEEDWKRRERTAEEERRHRHRSWDEDEDEDEDEEGGREPRPKLRPEPYGPGGGGKGEMFLLKDSKKVVSTQAGEMRVVKGYGGKIVESPLHIGFITMEPRSLFVPQYMDSSLILYIRRGEAKLGFIYDDKLSERKLKNGDVYRIPAGSTFYIVNTGETERLTIICSIDPSEGLGFGTFQSFFIGGGRDPVSVLAGFDPQTLSTAFNVSTGQLREFMTGQDAGPIVYADTTHAPSLWANFLKLKGEERLERLKMVAPNAGTDEPKIEQPKSSCFKNDYGWSIAVDKHEYKPLKKSGIGLYLVNLAAGSMMAPHVNPMATEYGVVLSGVGTIQVVFPNGTSAMNAEVKEGDVFWIPRYFPFCQIASRSGSFEFFGFTTSAHENRPQFLVGASSILRSMRGPEFATAFGLTEDRFYDIIDAQREAVILPSPSAAPPGDRPDSKEKETKPDERSESEGQGKKADESKGEEKKVGIEKVPKFMRSLGSEMIIGFE</sequence>
<dbReference type="InterPro" id="IPR011051">
    <property type="entry name" value="RmlC_Cupin_sf"/>
</dbReference>
<evidence type="ECO:0000256" key="1">
    <source>
        <dbReference type="SAM" id="MobiDB-lite"/>
    </source>
</evidence>
<dbReference type="CDD" id="cd02245">
    <property type="entry name" value="cupin_7S_vicilin-like_C"/>
    <property type="match status" value="1"/>
</dbReference>
<feature type="chain" id="PRO_5031543222" description="Cupin type-1 domain-containing protein" evidence="2">
    <location>
        <begin position="24"/>
        <end position="523"/>
    </location>
</feature>
<feature type="compositionally biased region" description="Basic and acidic residues" evidence="1">
    <location>
        <begin position="468"/>
        <end position="507"/>
    </location>
</feature>
<evidence type="ECO:0000259" key="3">
    <source>
        <dbReference type="SMART" id="SM00835"/>
    </source>
</evidence>
<dbReference type="PANTHER" id="PTHR31189">
    <property type="entry name" value="OS03G0336100 PROTEIN-RELATED"/>
    <property type="match status" value="1"/>
</dbReference>
<feature type="compositionally biased region" description="Basic and acidic residues" evidence="1">
    <location>
        <begin position="26"/>
        <end position="49"/>
    </location>
</feature>
<feature type="signal peptide" evidence="2">
    <location>
        <begin position="1"/>
        <end position="23"/>
    </location>
</feature>
<dbReference type="SUPFAM" id="SSF51182">
    <property type="entry name" value="RmlC-like cupins"/>
    <property type="match status" value="1"/>
</dbReference>
<protein>
    <recommendedName>
        <fullName evidence="3">Cupin type-1 domain-containing protein</fullName>
    </recommendedName>
</protein>
<evidence type="ECO:0000313" key="5">
    <source>
        <dbReference type="Proteomes" id="UP000596660"/>
    </source>
</evidence>
<dbReference type="InterPro" id="IPR014710">
    <property type="entry name" value="RmlC-like_jellyroll"/>
</dbReference>
<dbReference type="Gramene" id="AUR62006523-RA">
    <property type="protein sequence ID" value="AUR62006523-RA:cds"/>
    <property type="gene ID" value="AUR62006523"/>
</dbReference>
<dbReference type="PANTHER" id="PTHR31189:SF2">
    <property type="entry name" value="RMLC-LIKE CUPINS SUPERFAMILY PROTEIN"/>
    <property type="match status" value="1"/>
</dbReference>
<dbReference type="CDD" id="cd02244">
    <property type="entry name" value="cupin_7S_vicilin-like_N"/>
    <property type="match status" value="1"/>
</dbReference>
<reference evidence="4" key="1">
    <citation type="journal article" date="2017" name="Nature">
        <title>The genome of Chenopodium quinoa.</title>
        <authorList>
            <person name="Jarvis D.E."/>
            <person name="Ho Y.S."/>
            <person name="Lightfoot D.J."/>
            <person name="Schmoeckel S.M."/>
            <person name="Li B."/>
            <person name="Borm T.J.A."/>
            <person name="Ohyanagi H."/>
            <person name="Mineta K."/>
            <person name="Michell C.T."/>
            <person name="Saber N."/>
            <person name="Kharbatia N.M."/>
            <person name="Rupper R.R."/>
            <person name="Sharp A.R."/>
            <person name="Dally N."/>
            <person name="Boughton B.A."/>
            <person name="Woo Y.H."/>
            <person name="Gao G."/>
            <person name="Schijlen E.G.W.M."/>
            <person name="Guo X."/>
            <person name="Momin A.A."/>
            <person name="Negrao S."/>
            <person name="Al-Babili S."/>
            <person name="Gehring C."/>
            <person name="Roessner U."/>
            <person name="Jung C."/>
            <person name="Murphy K."/>
            <person name="Arold S.T."/>
            <person name="Gojobori T."/>
            <person name="van der Linden C.G."/>
            <person name="van Loo E.N."/>
            <person name="Jellen E.N."/>
            <person name="Maughan P.J."/>
            <person name="Tester M."/>
        </authorList>
    </citation>
    <scope>NUCLEOTIDE SEQUENCE [LARGE SCALE GENOMIC DNA]</scope>
    <source>
        <strain evidence="4">cv. PI 614886</strain>
    </source>
</reference>